<organism evidence="1 2">
    <name type="scientific">Candidatus Nitrospira neomarina</name>
    <dbReference type="NCBI Taxonomy" id="3020899"/>
    <lineage>
        <taxon>Bacteria</taxon>
        <taxon>Pseudomonadati</taxon>
        <taxon>Nitrospirota</taxon>
        <taxon>Nitrospiria</taxon>
        <taxon>Nitrospirales</taxon>
        <taxon>Nitrospiraceae</taxon>
        <taxon>Nitrospira</taxon>
    </lineage>
</organism>
<evidence type="ECO:0000313" key="1">
    <source>
        <dbReference type="EMBL" id="WNM61900.1"/>
    </source>
</evidence>
<dbReference type="KEGG" id="nneo:PQG83_19480"/>
<dbReference type="Proteomes" id="UP001302494">
    <property type="component" value="Chromosome"/>
</dbReference>
<keyword evidence="2" id="KW-1185">Reference proteome</keyword>
<gene>
    <name evidence="1" type="ORF">PQG83_19480</name>
</gene>
<keyword evidence="1" id="KW-0449">Lipoprotein</keyword>
<proteinExistence type="predicted"/>
<dbReference type="InterPro" id="IPR039366">
    <property type="entry name" value="Pilotin"/>
</dbReference>
<reference evidence="1 2" key="1">
    <citation type="submission" date="2023-01" db="EMBL/GenBank/DDBJ databases">
        <title>Cultivation and genomic characterization of new, ubiquitous marine nitrite-oxidizing bacteria from the Nitrospirales.</title>
        <authorList>
            <person name="Mueller A.J."/>
            <person name="Daebeler A."/>
            <person name="Herbold C.W."/>
            <person name="Kirkegaard R.H."/>
            <person name="Daims H."/>
        </authorList>
    </citation>
    <scope>NUCLEOTIDE SEQUENCE [LARGE SCALE GENOMIC DNA]</scope>
    <source>
        <strain evidence="1 2">DK</strain>
    </source>
</reference>
<name>A0AA96GK91_9BACT</name>
<dbReference type="EMBL" id="CP116968">
    <property type="protein sequence ID" value="WNM61900.1"/>
    <property type="molecule type" value="Genomic_DNA"/>
</dbReference>
<evidence type="ECO:0000313" key="2">
    <source>
        <dbReference type="Proteomes" id="UP001302494"/>
    </source>
</evidence>
<protein>
    <submittedName>
        <fullName evidence="1">YbaY family lipoprotein</fullName>
    </submittedName>
</protein>
<accession>A0AA96GK91</accession>
<dbReference type="AlphaFoldDB" id="A0AA96GK91"/>
<dbReference type="RefSeq" id="WP_312744586.1">
    <property type="nucleotide sequence ID" value="NZ_CP116968.1"/>
</dbReference>
<sequence length="118" mass="12762">MPKTKIIQGEIVLPTGNVPAEPVDVVIYVEDVSRADAPSIVVGMQRQHGVLLHAGSMVQFVVEIPVELVDQRRSYSVRAHIDVSGSGEVKVGDFVSTQTYPVLTHGHGTSVYVSVKRV</sequence>
<dbReference type="Pfam" id="PF09619">
    <property type="entry name" value="YscW"/>
    <property type="match status" value="1"/>
</dbReference>